<keyword evidence="4" id="KW-0249">Electron transport</keyword>
<evidence type="ECO:0000256" key="5">
    <source>
        <dbReference type="ARBA" id="ARBA00023008"/>
    </source>
</evidence>
<dbReference type="Gene3D" id="2.60.40.420">
    <property type="entry name" value="Cupredoxins - blue copper proteins"/>
    <property type="match status" value="1"/>
</dbReference>
<gene>
    <name evidence="9" type="ORF">ACFO0N_01025</name>
</gene>
<organism evidence="9 10">
    <name type="scientific">Halobium salinum</name>
    <dbReference type="NCBI Taxonomy" id="1364940"/>
    <lineage>
        <taxon>Archaea</taxon>
        <taxon>Methanobacteriati</taxon>
        <taxon>Methanobacteriota</taxon>
        <taxon>Stenosarchaea group</taxon>
        <taxon>Halobacteria</taxon>
        <taxon>Halobacteriales</taxon>
        <taxon>Haloferacaceae</taxon>
        <taxon>Halobium</taxon>
    </lineage>
</organism>
<evidence type="ECO:0000256" key="3">
    <source>
        <dbReference type="ARBA" id="ARBA00022723"/>
    </source>
</evidence>
<dbReference type="PANTHER" id="PTHR34192">
    <property type="entry name" value="PLASTOCYANIN MAJOR ISOFORM, CHLOROPLASTIC-RELATED"/>
    <property type="match status" value="1"/>
</dbReference>
<name>A0ABD5P6K5_9EURY</name>
<protein>
    <submittedName>
        <fullName evidence="9">Plastocyanin/azurin family copper-binding protein</fullName>
    </submittedName>
</protein>
<dbReference type="InterPro" id="IPR028871">
    <property type="entry name" value="BlueCu_1_BS"/>
</dbReference>
<evidence type="ECO:0000256" key="1">
    <source>
        <dbReference type="ARBA" id="ARBA00004370"/>
    </source>
</evidence>
<dbReference type="InterPro" id="IPR006311">
    <property type="entry name" value="TAT_signal"/>
</dbReference>
<keyword evidence="6 7" id="KW-0472">Membrane</keyword>
<keyword evidence="10" id="KW-1185">Reference proteome</keyword>
<evidence type="ECO:0000256" key="6">
    <source>
        <dbReference type="ARBA" id="ARBA00023136"/>
    </source>
</evidence>
<evidence type="ECO:0000313" key="10">
    <source>
        <dbReference type="Proteomes" id="UP001595921"/>
    </source>
</evidence>
<evidence type="ECO:0000256" key="2">
    <source>
        <dbReference type="ARBA" id="ARBA00022448"/>
    </source>
</evidence>
<comment type="subcellular location">
    <subcellularLocation>
        <location evidence="1">Membrane</location>
    </subcellularLocation>
</comment>
<dbReference type="PROSITE" id="PS51318">
    <property type="entry name" value="TAT"/>
    <property type="match status" value="1"/>
</dbReference>
<comment type="caution">
    <text evidence="9">The sequence shown here is derived from an EMBL/GenBank/DDBJ whole genome shotgun (WGS) entry which is preliminary data.</text>
</comment>
<accession>A0ABD5P6K5</accession>
<dbReference type="PROSITE" id="PS00196">
    <property type="entry name" value="COPPER_BLUE"/>
    <property type="match status" value="1"/>
</dbReference>
<keyword evidence="7" id="KW-1133">Transmembrane helix</keyword>
<reference evidence="9 10" key="1">
    <citation type="journal article" date="2019" name="Int. J. Syst. Evol. Microbiol.">
        <title>The Global Catalogue of Microorganisms (GCM) 10K type strain sequencing project: providing services to taxonomists for standard genome sequencing and annotation.</title>
        <authorList>
            <consortium name="The Broad Institute Genomics Platform"/>
            <consortium name="The Broad Institute Genome Sequencing Center for Infectious Disease"/>
            <person name="Wu L."/>
            <person name="Ma J."/>
        </authorList>
    </citation>
    <scope>NUCLEOTIDE SEQUENCE [LARGE SCALE GENOMIC DNA]</scope>
    <source>
        <strain evidence="9 10">CGMCC 1.12553</strain>
    </source>
</reference>
<dbReference type="EMBL" id="JBHSDS010000002">
    <property type="protein sequence ID" value="MFC4356527.1"/>
    <property type="molecule type" value="Genomic_DNA"/>
</dbReference>
<evidence type="ECO:0000313" key="9">
    <source>
        <dbReference type="EMBL" id="MFC4356527.1"/>
    </source>
</evidence>
<evidence type="ECO:0000256" key="4">
    <source>
        <dbReference type="ARBA" id="ARBA00022982"/>
    </source>
</evidence>
<dbReference type="Pfam" id="PF00127">
    <property type="entry name" value="Copper-bind"/>
    <property type="match status" value="1"/>
</dbReference>
<dbReference type="SUPFAM" id="SSF49503">
    <property type="entry name" value="Cupredoxins"/>
    <property type="match status" value="1"/>
</dbReference>
<keyword evidence="3" id="KW-0479">Metal-binding</keyword>
<feature type="transmembrane region" description="Helical" evidence="7">
    <location>
        <begin position="168"/>
        <end position="187"/>
    </location>
</feature>
<dbReference type="InterPro" id="IPR008972">
    <property type="entry name" value="Cupredoxin"/>
</dbReference>
<feature type="domain" description="Blue (type 1) copper" evidence="8">
    <location>
        <begin position="45"/>
        <end position="146"/>
    </location>
</feature>
<dbReference type="RefSeq" id="WP_267624964.1">
    <property type="nucleotide sequence ID" value="NZ_JAODIW010000010.1"/>
</dbReference>
<dbReference type="AlphaFoldDB" id="A0ABD5P6K5"/>
<proteinExistence type="predicted"/>
<dbReference type="GO" id="GO:0016020">
    <property type="term" value="C:membrane"/>
    <property type="evidence" value="ECO:0007669"/>
    <property type="project" value="UniProtKB-SubCell"/>
</dbReference>
<dbReference type="Proteomes" id="UP001595921">
    <property type="component" value="Unassembled WGS sequence"/>
</dbReference>
<dbReference type="GO" id="GO:0046872">
    <property type="term" value="F:metal ion binding"/>
    <property type="evidence" value="ECO:0007669"/>
    <property type="project" value="UniProtKB-KW"/>
</dbReference>
<dbReference type="PANTHER" id="PTHR34192:SF10">
    <property type="entry name" value="PLASTOCYANIN MAJOR ISOFORM, CHLOROPLASTIC-RELATED"/>
    <property type="match status" value="1"/>
</dbReference>
<keyword evidence="5" id="KW-0186">Copper</keyword>
<keyword evidence="7" id="KW-0812">Transmembrane</keyword>
<sequence length="205" mass="21212">MHARDPTRREFLRAGTAVGVSVGVGVASGATAPVVAQEATEHLVEMTDGLVFDPDSLTVAPGDTVVWRTVGSVGHSVTAYADGIPEDAEYFASGGFETESAARRGYPRGDVGTDEEFGHTFGVEGEYEYFCIPHESVGMVGTVTVQAGGAAPEPAVELPSVPDAAKSLALAAGTAMVSVVAMAYVLLKYGGDYGGEDDEGRRPVR</sequence>
<dbReference type="InterPro" id="IPR000923">
    <property type="entry name" value="BlueCu_1"/>
</dbReference>
<keyword evidence="2" id="KW-0813">Transport</keyword>
<evidence type="ECO:0000259" key="8">
    <source>
        <dbReference type="Pfam" id="PF00127"/>
    </source>
</evidence>
<evidence type="ECO:0000256" key="7">
    <source>
        <dbReference type="SAM" id="Phobius"/>
    </source>
</evidence>